<gene>
    <name evidence="2" type="ORF">H8S61_02980</name>
</gene>
<dbReference type="PANTHER" id="PTHR30032:SF8">
    <property type="entry name" value="GERMINATION-SPECIFIC N-ACETYLMURAMOYL-L-ALANINE AMIDASE"/>
    <property type="match status" value="1"/>
</dbReference>
<dbReference type="Proteomes" id="UP000622448">
    <property type="component" value="Unassembled WGS sequence"/>
</dbReference>
<evidence type="ECO:0000256" key="1">
    <source>
        <dbReference type="SAM" id="SignalP"/>
    </source>
</evidence>
<keyword evidence="3" id="KW-1185">Reference proteome</keyword>
<dbReference type="InterPro" id="IPR051922">
    <property type="entry name" value="Bact_Sporulation_Assoc"/>
</dbReference>
<dbReference type="Pfam" id="PF04122">
    <property type="entry name" value="CW_binding_2"/>
    <property type="match status" value="3"/>
</dbReference>
<dbReference type="EMBL" id="JACOOA010000001">
    <property type="protein sequence ID" value="MBC5583165.1"/>
    <property type="molecule type" value="Genomic_DNA"/>
</dbReference>
<name>A0ABR7BP97_9ACTN</name>
<reference evidence="2 3" key="1">
    <citation type="submission" date="2020-08" db="EMBL/GenBank/DDBJ databases">
        <title>Genome public.</title>
        <authorList>
            <person name="Liu C."/>
            <person name="Sun Q."/>
        </authorList>
    </citation>
    <scope>NUCLEOTIDE SEQUENCE [LARGE SCALE GENOMIC DNA]</scope>
    <source>
        <strain evidence="2 3">NSJ-70</strain>
    </source>
</reference>
<organism evidence="2 3">
    <name type="scientific">Eggerthella hominis</name>
    <dbReference type="NCBI Taxonomy" id="2763043"/>
    <lineage>
        <taxon>Bacteria</taxon>
        <taxon>Bacillati</taxon>
        <taxon>Actinomycetota</taxon>
        <taxon>Coriobacteriia</taxon>
        <taxon>Eggerthellales</taxon>
        <taxon>Eggerthellaceae</taxon>
        <taxon>Eggerthella</taxon>
    </lineage>
</organism>
<dbReference type="RefSeq" id="WP_186937902.1">
    <property type="nucleotide sequence ID" value="NZ_JACOOA010000001.1"/>
</dbReference>
<comment type="caution">
    <text evidence="2">The sequence shown here is derived from an EMBL/GenBank/DDBJ whole genome shotgun (WGS) entry which is preliminary data.</text>
</comment>
<sequence>MTRRLLALIILVFVSCVIVPSSAYAKAGDALVEIEIGSTSRPTAEAGPGWKYDPDEGDWGTVYLEEGYAFSFSSGVFYLGDIKNNGGTILEGAFGGTVTNTGGIVKGGGFSTGSIVLNDGSIEGGSFQSEVYNGTQGVIFGGVFKGGLNNEGVVRDGSFEGWVENEGTIHGGEFHSDGYDGEVARVVNRGTFAGGAVYTYLLNESGGLVEGGSFLCLVANHGTINNGLFEYGLTNEGKGAVVNDGTFKGKTSNYSGSVINGGVFASDVYNYGLSPDLPDGTILNGTFKQTVYNIGGGSIEGGIFENLVHNDQDSSVKGGRFFRAIRNKGGDVSACEYLVTLKLANMLHTLEEAADGRHYVKYAPSGENGIEFSLQANKGYVLPSSISVSCEVPGGEIAPVEDFMYNAKTGKVRIGKNSVSGPLTITAEADKSIDIADASVDPIEDQTFTGGPLMPKPTVIYDNDLLKEGVDYTLAFEANVNIGEASIVIVGKGDYGGTKIVAFKIVGALPPGLSRLEGTIALDTMTAIVQRGFENESCSRVVVATMGGYWDALTAASLAGLESCPILLTDKDELSSQTLSEIKRLGASKVYIVGGEAAVSDDVEKSILSIHNVKTVRRLAGDVAVDTALEIYKEGNGSWGKTAVVATSETFQDALSISPYAYAKKAPIFLANASTHALDSHVLTTIQQGGFSRVIIVGGTAALSPEIEKQLKGIACKRLAGATAYETSGAIASWCLTQGMTASSVGIATGESYYDALAGASLCGRNNAALVLISDSYRSSLNSFVKPNRGLINEVYVFGGPAAVSESTFDAIALSLR</sequence>
<evidence type="ECO:0000313" key="3">
    <source>
        <dbReference type="Proteomes" id="UP000622448"/>
    </source>
</evidence>
<feature type="chain" id="PRO_5047287781" evidence="1">
    <location>
        <begin position="26"/>
        <end position="817"/>
    </location>
</feature>
<proteinExistence type="predicted"/>
<dbReference type="InterPro" id="IPR007253">
    <property type="entry name" value="Cell_wall-bd_2"/>
</dbReference>
<evidence type="ECO:0000313" key="2">
    <source>
        <dbReference type="EMBL" id="MBC5583165.1"/>
    </source>
</evidence>
<dbReference type="PANTHER" id="PTHR30032">
    <property type="entry name" value="N-ACETYLMURAMOYL-L-ALANINE AMIDASE-RELATED"/>
    <property type="match status" value="1"/>
</dbReference>
<feature type="signal peptide" evidence="1">
    <location>
        <begin position="1"/>
        <end position="25"/>
    </location>
</feature>
<protein>
    <submittedName>
        <fullName evidence="2">Cell wall-binding repeat-containing protein</fullName>
    </submittedName>
</protein>
<accession>A0ABR7BP97</accession>
<dbReference type="PROSITE" id="PS51257">
    <property type="entry name" value="PROKAR_LIPOPROTEIN"/>
    <property type="match status" value="1"/>
</dbReference>
<keyword evidence="1" id="KW-0732">Signal</keyword>
<dbReference type="Gene3D" id="3.40.50.12090">
    <property type="match status" value="2"/>
</dbReference>